<protein>
    <submittedName>
        <fullName evidence="1">Str. FM013</fullName>
    </submittedName>
</protein>
<dbReference type="AlphaFoldDB" id="A0A0G4P0D7"/>
<keyword evidence="2" id="KW-1185">Reference proteome</keyword>
<gene>
    <name evidence="1" type="ORF">PCAMFM013_S003g000544</name>
</gene>
<reference evidence="1 2" key="1">
    <citation type="journal article" date="2014" name="Nat. Commun.">
        <title>Multiple recent horizontal transfers of a large genomic region in cheese making fungi.</title>
        <authorList>
            <person name="Cheeseman K."/>
            <person name="Ropars J."/>
            <person name="Renault P."/>
            <person name="Dupont J."/>
            <person name="Gouzy J."/>
            <person name="Branca A."/>
            <person name="Abraham A.L."/>
            <person name="Ceppi M."/>
            <person name="Conseiller E."/>
            <person name="Debuchy R."/>
            <person name="Malagnac F."/>
            <person name="Goarin A."/>
            <person name="Silar P."/>
            <person name="Lacoste S."/>
            <person name="Sallet E."/>
            <person name="Bensimon A."/>
            <person name="Giraud T."/>
            <person name="Brygoo Y."/>
        </authorList>
    </citation>
    <scope>NUCLEOTIDE SEQUENCE [LARGE SCALE GENOMIC DNA]</scope>
    <source>
        <strain evidence="2">FM 013</strain>
    </source>
</reference>
<sequence>MTRTSGPALLATCGAYNRYLQHALTGEACLPRYEQNDNRERIVYHGEVFCRVPGCIHGRIPLANTTNLRAHLRRHGVLVARPASGRVSQGTAYAVAACTSSANPTLPGGPRHSSTLALRSLISSPSSPATELN</sequence>
<dbReference type="EMBL" id="HG793136">
    <property type="protein sequence ID" value="CRL19753.1"/>
    <property type="molecule type" value="Genomic_DNA"/>
</dbReference>
<organism evidence="1 2">
    <name type="scientific">Penicillium camemberti (strain FM 013)</name>
    <dbReference type="NCBI Taxonomy" id="1429867"/>
    <lineage>
        <taxon>Eukaryota</taxon>
        <taxon>Fungi</taxon>
        <taxon>Dikarya</taxon>
        <taxon>Ascomycota</taxon>
        <taxon>Pezizomycotina</taxon>
        <taxon>Eurotiomycetes</taxon>
        <taxon>Eurotiomycetidae</taxon>
        <taxon>Eurotiales</taxon>
        <taxon>Aspergillaceae</taxon>
        <taxon>Penicillium</taxon>
    </lineage>
</organism>
<evidence type="ECO:0000313" key="2">
    <source>
        <dbReference type="Proteomes" id="UP000053732"/>
    </source>
</evidence>
<proteinExistence type="predicted"/>
<name>A0A0G4P0D7_PENC3</name>
<accession>A0A0G4P0D7</accession>
<dbReference type="Proteomes" id="UP000053732">
    <property type="component" value="Unassembled WGS sequence"/>
</dbReference>
<evidence type="ECO:0000313" key="1">
    <source>
        <dbReference type="EMBL" id="CRL19753.1"/>
    </source>
</evidence>